<dbReference type="EMBL" id="HBHT01009373">
    <property type="protein sequence ID" value="CAD9953116.1"/>
    <property type="molecule type" value="Transcribed_RNA"/>
</dbReference>
<proteinExistence type="predicted"/>
<evidence type="ECO:0000313" key="2">
    <source>
        <dbReference type="EMBL" id="CAD9953116.1"/>
    </source>
</evidence>
<sequence>MSPKSWELKCLWDRLLEFQADMEKVVTFPVILEFLEQIQACKKQQQSSSACCPQEFRLSDTTNLFSEAQDKQPRWEVTVVEQRQRTNEPKRTKKISHAERMKRQNCAPGWFCNRCLRMPWRGSLSQCESFCSSCYVDQMTRVEPTTNTVEIEVHVRERQSAETGDQKKPRIPRIIHQTWFEELTDTNYPHLARLQNSWKASGWEYRFYTDESARVYIQQHFPQRFVDAYDTLLPGAFKADFFRLLALLKDGGIYADVDVQLDATSLDDFIPSHVSFFVPRDVPIDRWPNSNYCLWNGLMGAAPGHFIIAQAVQDLLNHIENRWDYYDVEHSLCSETKDCEIWKLRSIPVLILTGPCALGISVNRALQRKNKVQGFDLGWLHSSHGNGEPKADSHDYGNGLIFLTDRYDQGELRFSDVDRSILVASTNADQFASSPIKSNRTSVHYSKSETDIMGTSGTYADNLVSLEQIQVSVHHDFF</sequence>
<dbReference type="GO" id="GO:0000030">
    <property type="term" value="F:mannosyltransferase activity"/>
    <property type="evidence" value="ECO:0007669"/>
    <property type="project" value="TreeGrafter"/>
</dbReference>
<protein>
    <submittedName>
        <fullName evidence="2">Uncharacterized protein</fullName>
    </submittedName>
</protein>
<reference evidence="2" key="1">
    <citation type="submission" date="2021-01" db="EMBL/GenBank/DDBJ databases">
        <authorList>
            <person name="Corre E."/>
            <person name="Pelletier E."/>
            <person name="Niang G."/>
            <person name="Scheremetjew M."/>
            <person name="Finn R."/>
            <person name="Kale V."/>
            <person name="Holt S."/>
            <person name="Cochrane G."/>
            <person name="Meng A."/>
            <person name="Brown T."/>
            <person name="Cohen L."/>
        </authorList>
    </citation>
    <scope>NUCLEOTIDE SEQUENCE</scope>
    <source>
        <strain evidence="2">CCMP125</strain>
    </source>
</reference>
<dbReference type="InterPro" id="IPR007577">
    <property type="entry name" value="GlycoTrfase_DXD_sugar-bd_CS"/>
</dbReference>
<evidence type="ECO:0000256" key="1">
    <source>
        <dbReference type="ARBA" id="ARBA00022679"/>
    </source>
</evidence>
<dbReference type="Pfam" id="PF04488">
    <property type="entry name" value="Gly_transf_sug"/>
    <property type="match status" value="1"/>
</dbReference>
<dbReference type="InterPro" id="IPR051706">
    <property type="entry name" value="Glycosyltransferase_domain"/>
</dbReference>
<accession>A0A7S2Y6J7</accession>
<dbReference type="PANTHER" id="PTHR32385">
    <property type="entry name" value="MANNOSYL PHOSPHORYLINOSITOL CERAMIDE SYNTHASE"/>
    <property type="match status" value="1"/>
</dbReference>
<dbReference type="InterPro" id="IPR029044">
    <property type="entry name" value="Nucleotide-diphossugar_trans"/>
</dbReference>
<keyword evidence="1" id="KW-0808">Transferase</keyword>
<name>A0A7S2Y6J7_9STRA</name>
<dbReference type="GO" id="GO:0051999">
    <property type="term" value="P:mannosyl-inositol phosphorylceramide biosynthetic process"/>
    <property type="evidence" value="ECO:0007669"/>
    <property type="project" value="TreeGrafter"/>
</dbReference>
<dbReference type="PANTHER" id="PTHR32385:SF15">
    <property type="entry name" value="INOSITOL PHOSPHOCERAMIDE MANNOSYLTRANSFERASE 1"/>
    <property type="match status" value="1"/>
</dbReference>
<organism evidence="2">
    <name type="scientific">Entomoneis paludosa</name>
    <dbReference type="NCBI Taxonomy" id="265537"/>
    <lineage>
        <taxon>Eukaryota</taxon>
        <taxon>Sar</taxon>
        <taxon>Stramenopiles</taxon>
        <taxon>Ochrophyta</taxon>
        <taxon>Bacillariophyta</taxon>
        <taxon>Bacillariophyceae</taxon>
        <taxon>Bacillariophycidae</taxon>
        <taxon>Entomoneidaceae</taxon>
        <taxon>Entomoneis</taxon>
    </lineage>
</organism>
<dbReference type="GO" id="GO:0016020">
    <property type="term" value="C:membrane"/>
    <property type="evidence" value="ECO:0007669"/>
    <property type="project" value="GOC"/>
</dbReference>
<dbReference type="AlphaFoldDB" id="A0A7S2Y6J7"/>
<dbReference type="Gene3D" id="3.90.550.20">
    <property type="match status" value="1"/>
</dbReference>
<dbReference type="SUPFAM" id="SSF53448">
    <property type="entry name" value="Nucleotide-diphospho-sugar transferases"/>
    <property type="match status" value="1"/>
</dbReference>
<gene>
    <name evidence="2" type="ORF">APAL1065_LOCUS6255</name>
</gene>